<reference evidence="2" key="1">
    <citation type="submission" date="2016-05" db="EMBL/GenBank/DDBJ databases">
        <title>Comparative genomics of biotechnologically important yeasts.</title>
        <authorList>
            <consortium name="DOE Joint Genome Institute"/>
            <person name="Riley R."/>
            <person name="Haridas S."/>
            <person name="Wolfe K.H."/>
            <person name="Lopes M.R."/>
            <person name="Hittinger C.T."/>
            <person name="Goker M."/>
            <person name="Salamov A."/>
            <person name="Wisecaver J."/>
            <person name="Long T.M."/>
            <person name="Aerts A.L."/>
            <person name="Barry K."/>
            <person name="Choi C."/>
            <person name="Clum A."/>
            <person name="Coughlan A.Y."/>
            <person name="Deshpande S."/>
            <person name="Douglass A.P."/>
            <person name="Hanson S.J."/>
            <person name="Klenk H.-P."/>
            <person name="Labutti K."/>
            <person name="Lapidus A."/>
            <person name="Lindquist E."/>
            <person name="Lipzen A."/>
            <person name="Meier-Kolthoff J.P."/>
            <person name="Ohm R.A."/>
            <person name="Otillar R.P."/>
            <person name="Pangilinan J."/>
            <person name="Peng Y."/>
            <person name="Rokas A."/>
            <person name="Rosa C.A."/>
            <person name="Scheuner C."/>
            <person name="Sibirny A.A."/>
            <person name="Slot J.C."/>
            <person name="Stielow J.B."/>
            <person name="Sun H."/>
            <person name="Kurtzman C.P."/>
            <person name="Blackwell M."/>
            <person name="Grigoriev I.V."/>
            <person name="Jeffries T.W."/>
        </authorList>
    </citation>
    <scope>NUCLEOTIDE SEQUENCE [LARGE SCALE GENOMIC DNA]</scope>
    <source>
        <strain evidence="2">NRRL Y-12698</strain>
    </source>
</reference>
<dbReference type="EMBL" id="KV454430">
    <property type="protein sequence ID" value="ODQ80303.1"/>
    <property type="molecule type" value="Genomic_DNA"/>
</dbReference>
<dbReference type="GeneID" id="30146576"/>
<accession>A0A1E3QRH3</accession>
<name>A0A1E3QRH3_9ASCO</name>
<organism evidence="1 2">
    <name type="scientific">Babjeviella inositovora NRRL Y-12698</name>
    <dbReference type="NCBI Taxonomy" id="984486"/>
    <lineage>
        <taxon>Eukaryota</taxon>
        <taxon>Fungi</taxon>
        <taxon>Dikarya</taxon>
        <taxon>Ascomycota</taxon>
        <taxon>Saccharomycotina</taxon>
        <taxon>Pichiomycetes</taxon>
        <taxon>Serinales incertae sedis</taxon>
        <taxon>Babjeviella</taxon>
    </lineage>
</organism>
<dbReference type="RefSeq" id="XP_018985631.1">
    <property type="nucleotide sequence ID" value="XM_019128723.1"/>
</dbReference>
<dbReference type="Proteomes" id="UP000094336">
    <property type="component" value="Unassembled WGS sequence"/>
</dbReference>
<dbReference type="OrthoDB" id="4079278at2759"/>
<evidence type="ECO:0000313" key="2">
    <source>
        <dbReference type="Proteomes" id="UP000094336"/>
    </source>
</evidence>
<protein>
    <submittedName>
        <fullName evidence="1">Uncharacterized protein</fullName>
    </submittedName>
</protein>
<dbReference type="AlphaFoldDB" id="A0A1E3QRH3"/>
<gene>
    <name evidence="1" type="ORF">BABINDRAFT_161261</name>
</gene>
<keyword evidence="2" id="KW-1185">Reference proteome</keyword>
<sequence>MMIVRRLSGLRSGHRALTQMRCGALCHFSTLFLARVRSLSTSCIPNPHLPNALTKRWYTIEPRTEPMEPPALENFLKEAQPLLELCYTINPERMTVTRTHTASLSSGALYNLVDDYFKRFPYRHDMALSPLPSVDLLLAVMVDQFSTNSNARIFIINTLTNCSNRAFSDLASNFDTRTLQFIVKNLANLHKLPKAVVYRFPREAIDDLLAGMVNPDLVVWLTTMRFITTLALGVNEPLLAVAMFLKHPLDRFEPKTLEPLQESTMNPSAPSLESIFHDLASALLVSNPKYDEYSLDALVKLLTIAETSTVRFSLTYTQTVQLFQNLEALGGTQSNHIDRLNTLVINNLLGYLEVFSGVLASFHSGTLRDKRVLLTHIYGFLRRQMRFFNNGCVYLLWLRIKPLEPLASHDLDFLNALFKFLGKQRVYHHYVAELISELPCELYAHPSLVETLLHFSARTKNQELSQEILIQLKVRGLPLERSTLSGLLHTNLVFQNTAMAEKILQEIFGSEQGLQFFEFNMLIESILKEDGGVPRAAVMCRNVSVELAKSAYVTILNHMVSEKKLDPGFVGEMLGRFETLPEDDSVRERLVSVYFKYLVNTFPLMVAQRIYINSFHMVAPAETVDPSLRLLRSGPLVVPPFLMSRNDTVRSFQSLTLVIPPHMKFFLLGTILDKARSHYNFGMMKWGLFELYNDGAAPLEILVDWSKRYGTWFRKIGFQQLPLKRTGDAYETDLLTYWSETGIDEFHHLVEERTKM</sequence>
<dbReference type="STRING" id="984486.A0A1E3QRH3"/>
<proteinExistence type="predicted"/>
<evidence type="ECO:0000313" key="1">
    <source>
        <dbReference type="EMBL" id="ODQ80303.1"/>
    </source>
</evidence>